<evidence type="ECO:0000256" key="6">
    <source>
        <dbReference type="ARBA" id="ARBA00022989"/>
    </source>
</evidence>
<dbReference type="Gene3D" id="3.30.70.1450">
    <property type="entry name" value="Regulator of K+ conductance, C-terminal domain"/>
    <property type="match status" value="1"/>
</dbReference>
<feature type="transmembrane region" description="Helical" evidence="9">
    <location>
        <begin position="207"/>
        <end position="231"/>
    </location>
</feature>
<dbReference type="PANTHER" id="PTHR32507">
    <property type="entry name" value="NA(+)/H(+) ANTIPORTER 1"/>
    <property type="match status" value="1"/>
</dbReference>
<dbReference type="InterPro" id="IPR006153">
    <property type="entry name" value="Cation/H_exchanger_TM"/>
</dbReference>
<feature type="transmembrane region" description="Helical" evidence="9">
    <location>
        <begin position="358"/>
        <end position="378"/>
    </location>
</feature>
<dbReference type="Pfam" id="PF02080">
    <property type="entry name" value="TrkA_C"/>
    <property type="match status" value="1"/>
</dbReference>
<dbReference type="NCBIfam" id="NF003715">
    <property type="entry name" value="PRK05326.1-2"/>
    <property type="match status" value="1"/>
</dbReference>
<evidence type="ECO:0000256" key="4">
    <source>
        <dbReference type="ARBA" id="ARBA00022475"/>
    </source>
</evidence>
<feature type="transmembrane region" description="Helical" evidence="9">
    <location>
        <begin position="147"/>
        <end position="167"/>
    </location>
</feature>
<dbReference type="PANTHER" id="PTHR32507:SF7">
    <property type="entry name" value="K(+)_H(+) ANTIPORTER NHAP2"/>
    <property type="match status" value="1"/>
</dbReference>
<dbReference type="GO" id="GO:1902600">
    <property type="term" value="P:proton transmembrane transport"/>
    <property type="evidence" value="ECO:0007669"/>
    <property type="project" value="InterPro"/>
</dbReference>
<evidence type="ECO:0000256" key="1">
    <source>
        <dbReference type="ARBA" id="ARBA00004651"/>
    </source>
</evidence>
<keyword evidence="5 9" id="KW-0812">Transmembrane</keyword>
<dbReference type="Pfam" id="PF00999">
    <property type="entry name" value="Na_H_Exchanger"/>
    <property type="match status" value="1"/>
</dbReference>
<reference evidence="11 12" key="1">
    <citation type="submission" date="2016-06" db="EMBL/GenBank/DDBJ databases">
        <title>Complete genome sequence of Streptomyces griseochromogenes ATCC 14511, the Blasticidin S producer.</title>
        <authorList>
            <person name="Wu L."/>
        </authorList>
    </citation>
    <scope>NUCLEOTIDE SEQUENCE [LARGE SCALE GENOMIC DNA]</scope>
    <source>
        <strain evidence="11 12">ATCC 14511</strain>
    </source>
</reference>
<feature type="transmembrane region" description="Helical" evidence="9">
    <location>
        <begin position="34"/>
        <end position="54"/>
    </location>
</feature>
<keyword evidence="6 9" id="KW-1133">Transmembrane helix</keyword>
<feature type="transmembrane region" description="Helical" evidence="9">
    <location>
        <begin position="61"/>
        <end position="83"/>
    </location>
</feature>
<keyword evidence="2" id="KW-0813">Transport</keyword>
<dbReference type="GO" id="GO:0015297">
    <property type="term" value="F:antiporter activity"/>
    <property type="evidence" value="ECO:0007669"/>
    <property type="project" value="UniProtKB-KW"/>
</dbReference>
<dbReference type="EMBL" id="CP016279">
    <property type="protein sequence ID" value="ANP55610.1"/>
    <property type="molecule type" value="Genomic_DNA"/>
</dbReference>
<dbReference type="InterPro" id="IPR006037">
    <property type="entry name" value="RCK_C"/>
</dbReference>
<evidence type="ECO:0000256" key="7">
    <source>
        <dbReference type="ARBA" id="ARBA00023065"/>
    </source>
</evidence>
<dbReference type="STRING" id="68214.AVL59_43790"/>
<dbReference type="GO" id="GO:0008324">
    <property type="term" value="F:monoatomic cation transmembrane transporter activity"/>
    <property type="evidence" value="ECO:0007669"/>
    <property type="project" value="InterPro"/>
</dbReference>
<keyword evidence="4" id="KW-1003">Cell membrane</keyword>
<dbReference type="AlphaFoldDB" id="A0A1B1B9W0"/>
<sequence>MRCAAASGLVYVSPRVPRADQGREPPLTVHHLDQLLLVCSLVLLVAVAAVRISSRSGLPSLLVYLGIGVLMGQDGIGDIHFANAELTQVIGYAALVVILAEGGLTTKWKEIEPALPAASALALAGVAISVGVTASGAHYLIGLDWRQALIIGAVVSSTDAAAVFSVLRKVPLPARVTGTLEAESGFNDAPVVILVVAFSQAGPLEHWYVLLGQIALELAIGAATGLAVGWLGSFGLRHVALPASGLYPIAVMAIAVTAYAGGALAHGSGFLAVYLASMVLGNAKLPHWPATRGFAEGLGWIAQIGMFVLLGLLVTPHELGDDIWPALVIGLVLTMVARPVSVMLSLAPFRVPWQDQTLMSWAGLRGAVPIILATIPMVNGVDTTHRIFNIVFVLVVVYTLVQGPTLPWLARTLRLGEQGEASDLGIESAPLERLRGHLLSIAIPEGSRMHGVEVGELRLPPGAAVTLVVRDGKSFVPSPTTVLRRGDELLVVATDPVRDAAERRLRAVAHGGKLAGWLGTDGAGAGH</sequence>
<feature type="transmembrane region" description="Helical" evidence="9">
    <location>
        <begin position="390"/>
        <end position="410"/>
    </location>
</feature>
<evidence type="ECO:0000256" key="8">
    <source>
        <dbReference type="ARBA" id="ARBA00023136"/>
    </source>
</evidence>
<dbReference type="NCBIfam" id="NF003716">
    <property type="entry name" value="PRK05326.1-3"/>
    <property type="match status" value="1"/>
</dbReference>
<feature type="transmembrane region" description="Helical" evidence="9">
    <location>
        <begin position="323"/>
        <end position="346"/>
    </location>
</feature>
<feature type="transmembrane region" description="Helical" evidence="9">
    <location>
        <begin position="120"/>
        <end position="141"/>
    </location>
</feature>
<evidence type="ECO:0000256" key="9">
    <source>
        <dbReference type="SAM" id="Phobius"/>
    </source>
</evidence>
<dbReference type="InterPro" id="IPR036721">
    <property type="entry name" value="RCK_C_sf"/>
</dbReference>
<proteinExistence type="predicted"/>
<gene>
    <name evidence="11" type="ORF">AVL59_43790</name>
</gene>
<name>A0A1B1B9W0_9ACTN</name>
<feature type="domain" description="RCK C-terminal" evidence="10">
    <location>
        <begin position="426"/>
        <end position="507"/>
    </location>
</feature>
<dbReference type="Gene3D" id="1.20.1530.20">
    <property type="match status" value="1"/>
</dbReference>
<dbReference type="KEGG" id="sgs:AVL59_43790"/>
<keyword evidence="8 9" id="KW-0472">Membrane</keyword>
<dbReference type="SUPFAM" id="SSF116726">
    <property type="entry name" value="TrkA C-terminal domain-like"/>
    <property type="match status" value="1"/>
</dbReference>
<dbReference type="PROSITE" id="PS51202">
    <property type="entry name" value="RCK_C"/>
    <property type="match status" value="1"/>
</dbReference>
<protein>
    <submittedName>
        <fullName evidence="11">K+/H+ antiporter</fullName>
    </submittedName>
</protein>
<dbReference type="RefSeq" id="WP_067315499.1">
    <property type="nucleotide sequence ID" value="NZ_CP016279.1"/>
</dbReference>
<dbReference type="Proteomes" id="UP000092659">
    <property type="component" value="Chromosome"/>
</dbReference>
<evidence type="ECO:0000256" key="3">
    <source>
        <dbReference type="ARBA" id="ARBA00022449"/>
    </source>
</evidence>
<evidence type="ECO:0000313" key="11">
    <source>
        <dbReference type="EMBL" id="ANP55610.1"/>
    </source>
</evidence>
<keyword evidence="3" id="KW-0050">Antiport</keyword>
<feature type="transmembrane region" description="Helical" evidence="9">
    <location>
        <begin position="89"/>
        <end position="108"/>
    </location>
</feature>
<dbReference type="GO" id="GO:0005886">
    <property type="term" value="C:plasma membrane"/>
    <property type="evidence" value="ECO:0007669"/>
    <property type="project" value="UniProtKB-SubCell"/>
</dbReference>
<evidence type="ECO:0000256" key="5">
    <source>
        <dbReference type="ARBA" id="ARBA00022692"/>
    </source>
</evidence>
<evidence type="ECO:0000313" key="12">
    <source>
        <dbReference type="Proteomes" id="UP000092659"/>
    </source>
</evidence>
<dbReference type="InterPro" id="IPR038770">
    <property type="entry name" value="Na+/solute_symporter_sf"/>
</dbReference>
<accession>A0A1B1B9W0</accession>
<feature type="transmembrane region" description="Helical" evidence="9">
    <location>
        <begin position="297"/>
        <end position="317"/>
    </location>
</feature>
<feature type="transmembrane region" description="Helical" evidence="9">
    <location>
        <begin position="251"/>
        <end position="276"/>
    </location>
</feature>
<comment type="subcellular location">
    <subcellularLocation>
        <location evidence="1">Cell membrane</location>
        <topology evidence="1">Multi-pass membrane protein</topology>
    </subcellularLocation>
</comment>
<dbReference type="GO" id="GO:0006813">
    <property type="term" value="P:potassium ion transport"/>
    <property type="evidence" value="ECO:0007669"/>
    <property type="project" value="InterPro"/>
</dbReference>
<evidence type="ECO:0000259" key="10">
    <source>
        <dbReference type="PROSITE" id="PS51202"/>
    </source>
</evidence>
<organism evidence="11 12">
    <name type="scientific">Streptomyces griseochromogenes</name>
    <dbReference type="NCBI Taxonomy" id="68214"/>
    <lineage>
        <taxon>Bacteria</taxon>
        <taxon>Bacillati</taxon>
        <taxon>Actinomycetota</taxon>
        <taxon>Actinomycetes</taxon>
        <taxon>Kitasatosporales</taxon>
        <taxon>Streptomycetaceae</taxon>
        <taxon>Streptomyces</taxon>
    </lineage>
</organism>
<keyword evidence="7" id="KW-0406">Ion transport</keyword>
<evidence type="ECO:0000256" key="2">
    <source>
        <dbReference type="ARBA" id="ARBA00022448"/>
    </source>
</evidence>
<dbReference type="OrthoDB" id="9810759at2"/>